<dbReference type="Pfam" id="PF11305">
    <property type="entry name" value="DUF3107"/>
    <property type="match status" value="1"/>
</dbReference>
<dbReference type="RefSeq" id="WP_252594424.1">
    <property type="nucleotide sequence ID" value="NZ_CP099489.1"/>
</dbReference>
<sequence length="74" mass="7917">MEVRIGVKHVSREVVIESAQKAEEVQEIVTSALGGEGTLDLTDDKGRRVLIPVDSVAYVEIGVEEAGKVGFGSY</sequence>
<reference evidence="1" key="1">
    <citation type="submission" date="2022-06" db="EMBL/GenBank/DDBJ databases">
        <title>Ornithinimicrobium HY1793.</title>
        <authorList>
            <person name="Huang Y."/>
        </authorList>
    </citation>
    <scope>NUCLEOTIDE SEQUENCE</scope>
    <source>
        <strain evidence="1">HY1793</strain>
    </source>
</reference>
<accession>A0ABY4YWC7</accession>
<gene>
    <name evidence="1" type="ORF">NF556_05170</name>
</gene>
<dbReference type="EMBL" id="CP099489">
    <property type="protein sequence ID" value="USQ81040.1"/>
    <property type="molecule type" value="Genomic_DNA"/>
</dbReference>
<dbReference type="Proteomes" id="UP001056455">
    <property type="component" value="Chromosome"/>
</dbReference>
<name>A0ABY4YWC7_9MICO</name>
<evidence type="ECO:0000313" key="1">
    <source>
        <dbReference type="EMBL" id="USQ81040.1"/>
    </source>
</evidence>
<proteinExistence type="predicted"/>
<keyword evidence="2" id="KW-1185">Reference proteome</keyword>
<dbReference type="InterPro" id="IPR021456">
    <property type="entry name" value="DUF3107"/>
</dbReference>
<organism evidence="1 2">
    <name type="scientific">Ornithinimicrobium faecis</name>
    <dbReference type="NCBI Taxonomy" id="2934158"/>
    <lineage>
        <taxon>Bacteria</taxon>
        <taxon>Bacillati</taxon>
        <taxon>Actinomycetota</taxon>
        <taxon>Actinomycetes</taxon>
        <taxon>Micrococcales</taxon>
        <taxon>Ornithinimicrobiaceae</taxon>
        <taxon>Ornithinimicrobium</taxon>
    </lineage>
</organism>
<evidence type="ECO:0000313" key="2">
    <source>
        <dbReference type="Proteomes" id="UP001056455"/>
    </source>
</evidence>
<protein>
    <submittedName>
        <fullName evidence="1">DUF3107 domain-containing protein</fullName>
    </submittedName>
</protein>